<keyword evidence="8" id="KW-0378">Hydrolase</keyword>
<dbReference type="InterPro" id="IPR012340">
    <property type="entry name" value="NA-bd_OB-fold"/>
</dbReference>
<dbReference type="RefSeq" id="WP_035837096.1">
    <property type="nucleotide sequence ID" value="NZ_JACHBQ010000001.1"/>
</dbReference>
<keyword evidence="4 5" id="KW-0472">Membrane</keyword>
<dbReference type="GO" id="GO:0005886">
    <property type="term" value="C:plasma membrane"/>
    <property type="evidence" value="ECO:0007669"/>
    <property type="project" value="TreeGrafter"/>
</dbReference>
<dbReference type="eggNOG" id="COG1585">
    <property type="taxonomic scope" value="Bacteria"/>
</dbReference>
<evidence type="ECO:0000313" key="8">
    <source>
        <dbReference type="EMBL" id="MBB5641206.1"/>
    </source>
</evidence>
<dbReference type="InterPro" id="IPR002810">
    <property type="entry name" value="NfeD-like_C"/>
</dbReference>
<evidence type="ECO:0000313" key="9">
    <source>
        <dbReference type="Proteomes" id="UP000029864"/>
    </source>
</evidence>
<evidence type="ECO:0000313" key="7">
    <source>
        <dbReference type="EMBL" id="KGJ72835.1"/>
    </source>
</evidence>
<dbReference type="AlphaFoldDB" id="A0A099J423"/>
<dbReference type="OrthoDB" id="5023964at2"/>
<evidence type="ECO:0000256" key="5">
    <source>
        <dbReference type="SAM" id="Phobius"/>
    </source>
</evidence>
<comment type="caution">
    <text evidence="7">The sequence shown here is derived from an EMBL/GenBank/DDBJ whole genome shotgun (WGS) entry which is preliminary data.</text>
</comment>
<reference evidence="7 9" key="1">
    <citation type="submission" date="2014-08" db="EMBL/GenBank/DDBJ databases">
        <authorList>
            <person name="Sisinthy S."/>
        </authorList>
    </citation>
    <scope>NUCLEOTIDE SEQUENCE [LARGE SCALE GENOMIC DNA]</scope>
    <source>
        <strain evidence="7 9">RuG17</strain>
    </source>
</reference>
<dbReference type="Proteomes" id="UP000561726">
    <property type="component" value="Unassembled WGS sequence"/>
</dbReference>
<evidence type="ECO:0000256" key="4">
    <source>
        <dbReference type="ARBA" id="ARBA00023136"/>
    </source>
</evidence>
<protein>
    <submittedName>
        <fullName evidence="7 8">Membrane protein</fullName>
    </submittedName>
</protein>
<comment type="subcellular location">
    <subcellularLocation>
        <location evidence="1">Membrane</location>
        <topology evidence="1">Multi-pass membrane protein</topology>
    </subcellularLocation>
</comment>
<reference evidence="8 10" key="2">
    <citation type="submission" date="2020-08" db="EMBL/GenBank/DDBJ databases">
        <title>Sequencing the genomes of 1000 actinobacteria strains.</title>
        <authorList>
            <person name="Klenk H.-P."/>
        </authorList>
    </citation>
    <scope>NUCLEOTIDE SEQUENCE [LARGE SCALE GENOMIC DNA]</scope>
    <source>
        <strain evidence="8 10">DSM 21065</strain>
    </source>
</reference>
<accession>A0A099J423</accession>
<dbReference type="SUPFAM" id="SSF141322">
    <property type="entry name" value="NfeD domain-like"/>
    <property type="match status" value="1"/>
</dbReference>
<feature type="transmembrane region" description="Helical" evidence="5">
    <location>
        <begin position="30"/>
        <end position="47"/>
    </location>
</feature>
<keyword evidence="2 5" id="KW-0812">Transmembrane</keyword>
<evidence type="ECO:0000313" key="10">
    <source>
        <dbReference type="Proteomes" id="UP000561726"/>
    </source>
</evidence>
<evidence type="ECO:0000259" key="6">
    <source>
        <dbReference type="Pfam" id="PF01957"/>
    </source>
</evidence>
<dbReference type="PANTHER" id="PTHR33507:SF3">
    <property type="entry name" value="INNER MEMBRANE PROTEIN YBBJ"/>
    <property type="match status" value="1"/>
</dbReference>
<keyword evidence="8" id="KW-0645">Protease</keyword>
<feature type="domain" description="NfeD-like C-terminal" evidence="6">
    <location>
        <begin position="89"/>
        <end position="151"/>
    </location>
</feature>
<name>A0A099J423_9MICO</name>
<dbReference type="Pfam" id="PF01957">
    <property type="entry name" value="NfeD"/>
    <property type="match status" value="1"/>
</dbReference>
<dbReference type="EMBL" id="JACHBQ010000001">
    <property type="protein sequence ID" value="MBB5641206.1"/>
    <property type="molecule type" value="Genomic_DNA"/>
</dbReference>
<evidence type="ECO:0000256" key="2">
    <source>
        <dbReference type="ARBA" id="ARBA00022692"/>
    </source>
</evidence>
<feature type="transmembrane region" description="Helical" evidence="5">
    <location>
        <begin position="6"/>
        <end position="23"/>
    </location>
</feature>
<organism evidence="7 9">
    <name type="scientific">Cryobacterium roopkundense</name>
    <dbReference type="NCBI Taxonomy" id="1001240"/>
    <lineage>
        <taxon>Bacteria</taxon>
        <taxon>Bacillati</taxon>
        <taxon>Actinomycetota</taxon>
        <taxon>Actinomycetes</taxon>
        <taxon>Micrococcales</taxon>
        <taxon>Microbacteriaceae</taxon>
        <taxon>Cryobacterium</taxon>
    </lineage>
</organism>
<evidence type="ECO:0000256" key="1">
    <source>
        <dbReference type="ARBA" id="ARBA00004141"/>
    </source>
</evidence>
<keyword evidence="3 5" id="KW-1133">Transmembrane helix</keyword>
<dbReference type="STRING" id="1001240.GY21_12595"/>
<dbReference type="InterPro" id="IPR052165">
    <property type="entry name" value="Membrane_assoc_protease"/>
</dbReference>
<evidence type="ECO:0000256" key="3">
    <source>
        <dbReference type="ARBA" id="ARBA00022989"/>
    </source>
</evidence>
<dbReference type="PANTHER" id="PTHR33507">
    <property type="entry name" value="INNER MEMBRANE PROTEIN YBBJ"/>
    <property type="match status" value="1"/>
</dbReference>
<gene>
    <name evidence="8" type="ORF">BJ997_001754</name>
    <name evidence="7" type="ORF">GY21_12595</name>
</gene>
<dbReference type="Gene3D" id="2.40.50.140">
    <property type="entry name" value="Nucleic acid-binding proteins"/>
    <property type="match status" value="1"/>
</dbReference>
<proteinExistence type="predicted"/>
<keyword evidence="9" id="KW-1185">Reference proteome</keyword>
<sequence length="157" mass="16487">MDTFIADYAWIVWLVLILLFVTIEMMTLELTFLMIALGSLGGLVAGLLGAPWWLQLVIAALLALVLLLGIKPPLLRALKRGGDPTKSNVDALVGLGGSVVKSVEGAGGLVRLANGETWTARLSPTVPQHVIEPGERVVVIAIDGATAVVTPAERNAS</sequence>
<feature type="transmembrane region" description="Helical" evidence="5">
    <location>
        <begin position="53"/>
        <end position="70"/>
    </location>
</feature>
<dbReference type="GO" id="GO:0008233">
    <property type="term" value="F:peptidase activity"/>
    <property type="evidence" value="ECO:0007669"/>
    <property type="project" value="UniProtKB-KW"/>
</dbReference>
<dbReference type="EMBL" id="JPXF01000052">
    <property type="protein sequence ID" value="KGJ72835.1"/>
    <property type="molecule type" value="Genomic_DNA"/>
</dbReference>
<dbReference type="GO" id="GO:0006508">
    <property type="term" value="P:proteolysis"/>
    <property type="evidence" value="ECO:0007669"/>
    <property type="project" value="UniProtKB-KW"/>
</dbReference>
<dbReference type="Proteomes" id="UP000029864">
    <property type="component" value="Unassembled WGS sequence"/>
</dbReference>